<dbReference type="STRING" id="1838285.SCAL_001393"/>
<dbReference type="Pfam" id="PF11848">
    <property type="entry name" value="DUF3368"/>
    <property type="match status" value="1"/>
</dbReference>
<protein>
    <recommendedName>
        <fullName evidence="3">DUF3368 domain-containing protein</fullName>
    </recommendedName>
</protein>
<dbReference type="Proteomes" id="UP000186940">
    <property type="component" value="Unassembled WGS sequence"/>
</dbReference>
<reference evidence="1" key="1">
    <citation type="submission" date="2016-05" db="EMBL/GenBank/DDBJ databases">
        <title>Microbial consortia oxidize butane by reversing methanogenesis.</title>
        <authorList>
            <person name="Laso-Perez R."/>
            <person name="Richter M."/>
            <person name="Wegener G."/>
            <person name="Musat F."/>
        </authorList>
    </citation>
    <scope>NUCLEOTIDE SEQUENCE [LARGE SCALE GENOMIC DNA]</scope>
    <source>
        <strain evidence="1">BOX2</strain>
    </source>
</reference>
<evidence type="ECO:0008006" key="3">
    <source>
        <dbReference type="Google" id="ProtNLM"/>
    </source>
</evidence>
<comment type="caution">
    <text evidence="1">The sequence shown here is derived from an EMBL/GenBank/DDBJ whole genome shotgun (WGS) entry which is preliminary data.</text>
</comment>
<dbReference type="EMBL" id="LYOS01000004">
    <property type="protein sequence ID" value="OFV67475.1"/>
    <property type="molecule type" value="Genomic_DNA"/>
</dbReference>
<name>A0A1F2P8W1_9EURY</name>
<dbReference type="InterPro" id="IPR021799">
    <property type="entry name" value="PIN-like_prokaryotic"/>
</dbReference>
<sequence>MIRIKDKNLNKALTMVLDEGEAETITLALEELADIILLDDYEARRIARNYRLNITGIIGILIENPFQNIYIRSPQ</sequence>
<dbReference type="PANTHER" id="PTHR39550">
    <property type="entry name" value="SLL0658 PROTEIN"/>
    <property type="match status" value="1"/>
</dbReference>
<keyword evidence="2" id="KW-1185">Reference proteome</keyword>
<organism evidence="1 2">
    <name type="scientific">Candidatus Syntropharchaeum caldarium</name>
    <dbReference type="NCBI Taxonomy" id="1838285"/>
    <lineage>
        <taxon>Archaea</taxon>
        <taxon>Methanobacteriati</taxon>
        <taxon>Methanobacteriota</taxon>
        <taxon>Stenosarchaea group</taxon>
        <taxon>Methanomicrobia</taxon>
        <taxon>Methanosarcinales</taxon>
        <taxon>ANME-2 cluster</taxon>
        <taxon>Candidatus Syntropharchaeum</taxon>
    </lineage>
</organism>
<dbReference type="PANTHER" id="PTHR39550:SF1">
    <property type="entry name" value="SLL0658 PROTEIN"/>
    <property type="match status" value="1"/>
</dbReference>
<accession>A0A1F2P8W1</accession>
<gene>
    <name evidence="1" type="ORF">SCAL_001393</name>
</gene>
<dbReference type="AlphaFoldDB" id="A0A1F2P8W1"/>
<evidence type="ECO:0000313" key="2">
    <source>
        <dbReference type="Proteomes" id="UP000186940"/>
    </source>
</evidence>
<evidence type="ECO:0000313" key="1">
    <source>
        <dbReference type="EMBL" id="OFV67475.1"/>
    </source>
</evidence>
<proteinExistence type="predicted"/>